<evidence type="ECO:0000256" key="1">
    <source>
        <dbReference type="SAM" id="MobiDB-lite"/>
    </source>
</evidence>
<evidence type="ECO:0000313" key="5">
    <source>
        <dbReference type="Proteomes" id="UP000094455"/>
    </source>
</evidence>
<feature type="region of interest" description="Disordered" evidence="1">
    <location>
        <begin position="448"/>
        <end position="510"/>
    </location>
</feature>
<feature type="region of interest" description="Disordered" evidence="1">
    <location>
        <begin position="334"/>
        <end position="394"/>
    </location>
</feature>
<dbReference type="Pfam" id="PF09463">
    <property type="entry name" value="Opy2"/>
    <property type="match status" value="1"/>
</dbReference>
<feature type="region of interest" description="Disordered" evidence="1">
    <location>
        <begin position="27"/>
        <end position="46"/>
    </location>
</feature>
<name>A0A1E3NDT8_9ASCO</name>
<dbReference type="GeneID" id="30176754"/>
<keyword evidence="2" id="KW-0472">Membrane</keyword>
<keyword evidence="2" id="KW-1133">Transmembrane helix</keyword>
<feature type="compositionally biased region" description="Low complexity" evidence="1">
    <location>
        <begin position="27"/>
        <end position="45"/>
    </location>
</feature>
<accession>A0A1E3NDT8</accession>
<dbReference type="EMBL" id="KV454007">
    <property type="protein sequence ID" value="ODQ44289.1"/>
    <property type="molecule type" value="Genomic_DNA"/>
</dbReference>
<organism evidence="4 5">
    <name type="scientific">Pichia membranifaciens NRRL Y-2026</name>
    <dbReference type="NCBI Taxonomy" id="763406"/>
    <lineage>
        <taxon>Eukaryota</taxon>
        <taxon>Fungi</taxon>
        <taxon>Dikarya</taxon>
        <taxon>Ascomycota</taxon>
        <taxon>Saccharomycotina</taxon>
        <taxon>Pichiomycetes</taxon>
        <taxon>Pichiales</taxon>
        <taxon>Pichiaceae</taxon>
        <taxon>Pichia</taxon>
    </lineage>
</organism>
<evidence type="ECO:0000259" key="3">
    <source>
        <dbReference type="Pfam" id="PF09463"/>
    </source>
</evidence>
<sequence>MVVVIEENYIWDPVFISKREDHLTASSSQNNAVSMSSSSSSSQTSGVDALLDSHGCVICNSTPSCPQCKSYQQCAMTTQTCAQCPTTYCLDNSDGTNSTGVNSLNSAEIGGIAGGLSGFVFILLLVGIYFLYKKYKNHLLVDYELGIGEEMKELTGFNDYDDGFDDGAGGGYGDGVRNSVRNARSSQFLHPGNAEKRMSQTSLSTVTNSVLTKASNVLNIVYIPGVTNSRPARPIVGGSRRNTRRAVNSTYSRGMSVYSKETYFSDLENASFHGGNVATRGGNPTLVEINQDDYNYDDEDKGLRDEEEEVNYPININLQLPPLPERRQMDDDIVEEEDEAEDEMERRERSNSFIDGYESDIDDTHQRRKEGGEGERGRERTFIGEEEGESGEDAEDAIHLDIGLSDSNEHIANSNNHSNGNYSRTVPNRYAALVEKKDQLNYAHLGPFASSKDAEEGTDLHNESYSDSSSDSDEENIEMLLHQSGQSSNSNTNSNLFNSNTSNPFLSPLD</sequence>
<evidence type="ECO:0000256" key="2">
    <source>
        <dbReference type="SAM" id="Phobius"/>
    </source>
</evidence>
<feature type="compositionally biased region" description="Basic and acidic residues" evidence="1">
    <location>
        <begin position="362"/>
        <end position="383"/>
    </location>
</feature>
<keyword evidence="5" id="KW-1185">Reference proteome</keyword>
<keyword evidence="2" id="KW-0812">Transmembrane</keyword>
<feature type="compositionally biased region" description="Basic and acidic residues" evidence="1">
    <location>
        <begin position="452"/>
        <end position="464"/>
    </location>
</feature>
<proteinExistence type="predicted"/>
<feature type="transmembrane region" description="Helical" evidence="2">
    <location>
        <begin position="109"/>
        <end position="132"/>
    </location>
</feature>
<gene>
    <name evidence="4" type="ORF">PICMEDRAFT_13496</name>
</gene>
<feature type="domain" description="Membrane anchor Opy2 N-terminal" evidence="3">
    <location>
        <begin position="56"/>
        <end position="89"/>
    </location>
</feature>
<dbReference type="RefSeq" id="XP_019015402.1">
    <property type="nucleotide sequence ID" value="XM_019160067.1"/>
</dbReference>
<protein>
    <recommendedName>
        <fullName evidence="3">Membrane anchor Opy2 N-terminal domain-containing protein</fullName>
    </recommendedName>
</protein>
<feature type="compositionally biased region" description="Acidic residues" evidence="1">
    <location>
        <begin position="334"/>
        <end position="343"/>
    </location>
</feature>
<feature type="compositionally biased region" description="Low complexity" evidence="1">
    <location>
        <begin position="487"/>
        <end position="510"/>
    </location>
</feature>
<feature type="compositionally biased region" description="Acidic residues" evidence="1">
    <location>
        <begin position="384"/>
        <end position="394"/>
    </location>
</feature>
<dbReference type="STRING" id="763406.A0A1E3NDT8"/>
<dbReference type="OrthoDB" id="2402916at2759"/>
<dbReference type="InterPro" id="IPR018571">
    <property type="entry name" value="Membrane_anchor_Opy2_N"/>
</dbReference>
<reference evidence="4 5" key="1">
    <citation type="journal article" date="2016" name="Proc. Natl. Acad. Sci. U.S.A.">
        <title>Comparative genomics of biotechnologically important yeasts.</title>
        <authorList>
            <person name="Riley R."/>
            <person name="Haridas S."/>
            <person name="Wolfe K.H."/>
            <person name="Lopes M.R."/>
            <person name="Hittinger C.T."/>
            <person name="Goeker M."/>
            <person name="Salamov A.A."/>
            <person name="Wisecaver J.H."/>
            <person name="Long T.M."/>
            <person name="Calvey C.H."/>
            <person name="Aerts A.L."/>
            <person name="Barry K.W."/>
            <person name="Choi C."/>
            <person name="Clum A."/>
            <person name="Coughlan A.Y."/>
            <person name="Deshpande S."/>
            <person name="Douglass A.P."/>
            <person name="Hanson S.J."/>
            <person name="Klenk H.-P."/>
            <person name="LaButti K.M."/>
            <person name="Lapidus A."/>
            <person name="Lindquist E.A."/>
            <person name="Lipzen A.M."/>
            <person name="Meier-Kolthoff J.P."/>
            <person name="Ohm R.A."/>
            <person name="Otillar R.P."/>
            <person name="Pangilinan J.L."/>
            <person name="Peng Y."/>
            <person name="Rokas A."/>
            <person name="Rosa C.A."/>
            <person name="Scheuner C."/>
            <person name="Sibirny A.A."/>
            <person name="Slot J.C."/>
            <person name="Stielow J.B."/>
            <person name="Sun H."/>
            <person name="Kurtzman C.P."/>
            <person name="Blackwell M."/>
            <person name="Grigoriev I.V."/>
            <person name="Jeffries T.W."/>
        </authorList>
    </citation>
    <scope>NUCLEOTIDE SEQUENCE [LARGE SCALE GENOMIC DNA]</scope>
    <source>
        <strain evidence="4 5">NRRL Y-2026</strain>
    </source>
</reference>
<dbReference type="AlphaFoldDB" id="A0A1E3NDT8"/>
<evidence type="ECO:0000313" key="4">
    <source>
        <dbReference type="EMBL" id="ODQ44289.1"/>
    </source>
</evidence>
<dbReference type="Proteomes" id="UP000094455">
    <property type="component" value="Unassembled WGS sequence"/>
</dbReference>